<keyword evidence="8 13" id="KW-0812">Transmembrane</keyword>
<feature type="transmembrane region" description="Helical" evidence="13">
    <location>
        <begin position="400"/>
        <end position="416"/>
    </location>
</feature>
<evidence type="ECO:0000256" key="8">
    <source>
        <dbReference type="ARBA" id="ARBA00022692"/>
    </source>
</evidence>
<dbReference type="PANTHER" id="PTHR43298">
    <property type="entry name" value="MULTIDRUG RESISTANCE PROTEIN NORM-RELATED"/>
    <property type="match status" value="1"/>
</dbReference>
<evidence type="ECO:0000256" key="11">
    <source>
        <dbReference type="ARBA" id="ARBA00023136"/>
    </source>
</evidence>
<comment type="function">
    <text evidence="1">Multidrug efflux pump.</text>
</comment>
<dbReference type="GO" id="GO:0015297">
    <property type="term" value="F:antiporter activity"/>
    <property type="evidence" value="ECO:0007669"/>
    <property type="project" value="UniProtKB-KW"/>
</dbReference>
<evidence type="ECO:0000256" key="7">
    <source>
        <dbReference type="ARBA" id="ARBA00022475"/>
    </source>
</evidence>
<dbReference type="STRING" id="879305.HMPREF9290_1028"/>
<keyword evidence="6" id="KW-0050">Antiport</keyword>
<keyword evidence="5" id="KW-0813">Transport</keyword>
<dbReference type="GO" id="GO:0042910">
    <property type="term" value="F:xenobiotic transmembrane transporter activity"/>
    <property type="evidence" value="ECO:0007669"/>
    <property type="project" value="InterPro"/>
</dbReference>
<name>F0GVV2_9FIRM</name>
<evidence type="ECO:0000256" key="13">
    <source>
        <dbReference type="SAM" id="Phobius"/>
    </source>
</evidence>
<proteinExistence type="inferred from homology"/>
<evidence type="ECO:0000256" key="1">
    <source>
        <dbReference type="ARBA" id="ARBA00003408"/>
    </source>
</evidence>
<dbReference type="PANTHER" id="PTHR43298:SF2">
    <property type="entry name" value="FMN_FAD EXPORTER YEEO-RELATED"/>
    <property type="match status" value="1"/>
</dbReference>
<feature type="transmembrane region" description="Helical" evidence="13">
    <location>
        <begin position="242"/>
        <end position="271"/>
    </location>
</feature>
<dbReference type="Proteomes" id="UP000005286">
    <property type="component" value="Unassembled WGS sequence"/>
</dbReference>
<feature type="transmembrane region" description="Helical" evidence="13">
    <location>
        <begin position="291"/>
        <end position="313"/>
    </location>
</feature>
<evidence type="ECO:0000256" key="5">
    <source>
        <dbReference type="ARBA" id="ARBA00022448"/>
    </source>
</evidence>
<dbReference type="EMBL" id="AEXM01000022">
    <property type="protein sequence ID" value="EGC82049.1"/>
    <property type="molecule type" value="Genomic_DNA"/>
</dbReference>
<dbReference type="InterPro" id="IPR050222">
    <property type="entry name" value="MATE_MdtK"/>
</dbReference>
<keyword evidence="11 13" id="KW-0472">Membrane</keyword>
<comment type="caution">
    <text evidence="14">The sequence shown here is derived from an EMBL/GenBank/DDBJ whole genome shotgun (WGS) entry which is preliminary data.</text>
</comment>
<dbReference type="PIRSF" id="PIRSF006603">
    <property type="entry name" value="DinF"/>
    <property type="match status" value="1"/>
</dbReference>
<keyword evidence="7" id="KW-1003">Cell membrane</keyword>
<protein>
    <recommendedName>
        <fullName evidence="4">Probable multidrug resistance protein NorM</fullName>
    </recommendedName>
    <alternativeName>
        <fullName evidence="12">Multidrug-efflux transporter</fullName>
    </alternativeName>
</protein>
<feature type="transmembrane region" description="Helical" evidence="13">
    <location>
        <begin position="20"/>
        <end position="41"/>
    </location>
</feature>
<comment type="similarity">
    <text evidence="3">Belongs to the multi antimicrobial extrusion (MATE) (TC 2.A.66.1) family.</text>
</comment>
<dbReference type="GO" id="GO:0005886">
    <property type="term" value="C:plasma membrane"/>
    <property type="evidence" value="ECO:0007669"/>
    <property type="project" value="UniProtKB-SubCell"/>
</dbReference>
<dbReference type="eggNOG" id="COG0534">
    <property type="taxonomic scope" value="Bacteria"/>
</dbReference>
<keyword evidence="15" id="KW-1185">Reference proteome</keyword>
<keyword evidence="9 13" id="KW-1133">Transmembrane helix</keyword>
<evidence type="ECO:0000313" key="15">
    <source>
        <dbReference type="Proteomes" id="UP000005286"/>
    </source>
</evidence>
<evidence type="ECO:0000256" key="9">
    <source>
        <dbReference type="ARBA" id="ARBA00022989"/>
    </source>
</evidence>
<feature type="transmembrane region" description="Helical" evidence="13">
    <location>
        <begin position="422"/>
        <end position="442"/>
    </location>
</feature>
<comment type="subcellular location">
    <subcellularLocation>
        <location evidence="2">Cell membrane</location>
        <topology evidence="2">Multi-pass membrane protein</topology>
    </subcellularLocation>
</comment>
<sequence length="456" mass="50351">MENIESNKENIMGTMPVGQLLVKMSIPMVISMLVQSIYNVVDSIFVARVSEEALTAVSLAFPVQNIMLAFAIGISVGASALLSRYLGMGDKRRVGSVAMHGVALSLIAYVVFALLGFFFTDFFANSQAASSQIVAYTKDYLWLITVFGIGVFFQVLAEKLLQATSLTFYTMIVQISGALINLILDPIFIFGLFGFPRMEVRGAALATVIGQVGGAIIGLILNKTKNTDIVVDFKHFRFHGDILKQIFWIGIPSIVMNAISSVIIFILNSMLRVFGQSAIAAYGVMFKLQSFAFLPIIGISNAMVSIISFNYGARHVSRIKRSIKLALISGFALVGIATIALWILPNQIFDLFNATENMRKIGVPMIRIVSLSYIVASVSIISVGVFQALGNWKSAILQSFLRQFFILLPTFYLLSLTGNINLVWWSFLISEGLNTIMCIYFLRRDITNKIEVLEER</sequence>
<feature type="transmembrane region" description="Helical" evidence="13">
    <location>
        <begin position="94"/>
        <end position="120"/>
    </location>
</feature>
<dbReference type="Pfam" id="PF01554">
    <property type="entry name" value="MatE"/>
    <property type="match status" value="2"/>
</dbReference>
<evidence type="ECO:0000256" key="3">
    <source>
        <dbReference type="ARBA" id="ARBA00010199"/>
    </source>
</evidence>
<evidence type="ECO:0000256" key="6">
    <source>
        <dbReference type="ARBA" id="ARBA00022449"/>
    </source>
</evidence>
<accession>F0GVV2</accession>
<evidence type="ECO:0000256" key="2">
    <source>
        <dbReference type="ARBA" id="ARBA00004651"/>
    </source>
</evidence>
<dbReference type="GO" id="GO:0006811">
    <property type="term" value="P:monoatomic ion transport"/>
    <property type="evidence" value="ECO:0007669"/>
    <property type="project" value="UniProtKB-KW"/>
</dbReference>
<gene>
    <name evidence="14" type="ORF">HMPREF9290_1028</name>
</gene>
<feature type="transmembrane region" description="Helical" evidence="13">
    <location>
        <begin position="140"/>
        <end position="157"/>
    </location>
</feature>
<dbReference type="RefSeq" id="WP_004834920.1">
    <property type="nucleotide sequence ID" value="NZ_AEXM01000022.1"/>
</dbReference>
<evidence type="ECO:0000313" key="14">
    <source>
        <dbReference type="EMBL" id="EGC82049.1"/>
    </source>
</evidence>
<evidence type="ECO:0000256" key="10">
    <source>
        <dbReference type="ARBA" id="ARBA00023065"/>
    </source>
</evidence>
<evidence type="ECO:0000256" key="4">
    <source>
        <dbReference type="ARBA" id="ARBA00020268"/>
    </source>
</evidence>
<feature type="transmembrane region" description="Helical" evidence="13">
    <location>
        <begin position="365"/>
        <end position="388"/>
    </location>
</feature>
<feature type="transmembrane region" description="Helical" evidence="13">
    <location>
        <begin position="169"/>
        <end position="195"/>
    </location>
</feature>
<dbReference type="PATRIC" id="fig|879305.3.peg.933"/>
<reference evidence="14 15" key="1">
    <citation type="submission" date="2011-01" db="EMBL/GenBank/DDBJ databases">
        <authorList>
            <person name="Durkin A.S."/>
            <person name="Madupu R."/>
            <person name="Torralba M."/>
            <person name="Gillis M."/>
            <person name="Methe B."/>
            <person name="Sutton G."/>
            <person name="Nelson K.E."/>
        </authorList>
    </citation>
    <scope>NUCLEOTIDE SEQUENCE [LARGE SCALE GENOMIC DNA]</scope>
    <source>
        <strain evidence="14 15">ACS-065-V-Col13</strain>
    </source>
</reference>
<feature type="transmembrane region" description="Helical" evidence="13">
    <location>
        <begin position="325"/>
        <end position="345"/>
    </location>
</feature>
<feature type="transmembrane region" description="Helical" evidence="13">
    <location>
        <begin position="61"/>
        <end position="82"/>
    </location>
</feature>
<organism evidence="14 15">
    <name type="scientific">Anaerococcus prevotii ACS-065-V-Col13</name>
    <dbReference type="NCBI Taxonomy" id="879305"/>
    <lineage>
        <taxon>Bacteria</taxon>
        <taxon>Bacillati</taxon>
        <taxon>Bacillota</taxon>
        <taxon>Tissierellia</taxon>
        <taxon>Tissierellales</taxon>
        <taxon>Peptoniphilaceae</taxon>
        <taxon>Anaerococcus</taxon>
    </lineage>
</organism>
<evidence type="ECO:0000256" key="12">
    <source>
        <dbReference type="ARBA" id="ARBA00031636"/>
    </source>
</evidence>
<dbReference type="InterPro" id="IPR048279">
    <property type="entry name" value="MdtK-like"/>
</dbReference>
<dbReference type="InterPro" id="IPR002528">
    <property type="entry name" value="MATE_fam"/>
</dbReference>
<keyword evidence="10" id="KW-0406">Ion transport</keyword>
<dbReference type="AlphaFoldDB" id="F0GVV2"/>
<dbReference type="NCBIfam" id="TIGR00797">
    <property type="entry name" value="matE"/>
    <property type="match status" value="1"/>
</dbReference>